<dbReference type="PANTHER" id="PTHR43319">
    <property type="entry name" value="BETA-LACTAMASE-RELATED"/>
    <property type="match status" value="1"/>
</dbReference>
<dbReference type="Gene3D" id="3.40.710.10">
    <property type="entry name" value="DD-peptidase/beta-lactamase superfamily"/>
    <property type="match status" value="1"/>
</dbReference>
<evidence type="ECO:0000259" key="1">
    <source>
        <dbReference type="Pfam" id="PF00144"/>
    </source>
</evidence>
<dbReference type="InterPro" id="IPR012338">
    <property type="entry name" value="Beta-lactam/transpept-like"/>
</dbReference>
<dbReference type="GO" id="GO:0016787">
    <property type="term" value="F:hydrolase activity"/>
    <property type="evidence" value="ECO:0007669"/>
    <property type="project" value="UniProtKB-KW"/>
</dbReference>
<dbReference type="RefSeq" id="WP_344064589.1">
    <property type="nucleotide sequence ID" value="NZ_BAAAOH010000001.1"/>
</dbReference>
<dbReference type="EMBL" id="BAAAOH010000001">
    <property type="protein sequence ID" value="GAA1994182.1"/>
    <property type="molecule type" value="Genomic_DNA"/>
</dbReference>
<reference evidence="2 3" key="1">
    <citation type="journal article" date="2019" name="Int. J. Syst. Evol. Microbiol.">
        <title>The Global Catalogue of Microorganisms (GCM) 10K type strain sequencing project: providing services to taxonomists for standard genome sequencing and annotation.</title>
        <authorList>
            <consortium name="The Broad Institute Genomics Platform"/>
            <consortium name="The Broad Institute Genome Sequencing Center for Infectious Disease"/>
            <person name="Wu L."/>
            <person name="Ma J."/>
        </authorList>
    </citation>
    <scope>NUCLEOTIDE SEQUENCE [LARGE SCALE GENOMIC DNA]</scope>
    <source>
        <strain evidence="2 3">JCM 14902</strain>
    </source>
</reference>
<keyword evidence="3" id="KW-1185">Reference proteome</keyword>
<organism evidence="2 3">
    <name type="scientific">Microbacterium pumilum</name>
    <dbReference type="NCBI Taxonomy" id="344165"/>
    <lineage>
        <taxon>Bacteria</taxon>
        <taxon>Bacillati</taxon>
        <taxon>Actinomycetota</taxon>
        <taxon>Actinomycetes</taxon>
        <taxon>Micrococcales</taxon>
        <taxon>Microbacteriaceae</taxon>
        <taxon>Microbacterium</taxon>
    </lineage>
</organism>
<dbReference type="InterPro" id="IPR001466">
    <property type="entry name" value="Beta-lactam-related"/>
</dbReference>
<dbReference type="InterPro" id="IPR052907">
    <property type="entry name" value="Beta-lactamase/esterase"/>
</dbReference>
<feature type="domain" description="Beta-lactamase-related" evidence="1">
    <location>
        <begin position="33"/>
        <end position="367"/>
    </location>
</feature>
<dbReference type="Proteomes" id="UP001500326">
    <property type="component" value="Unassembled WGS sequence"/>
</dbReference>
<gene>
    <name evidence="2" type="ORF">GCM10009777_32320</name>
</gene>
<evidence type="ECO:0000313" key="3">
    <source>
        <dbReference type="Proteomes" id="UP001500326"/>
    </source>
</evidence>
<dbReference type="Pfam" id="PF00144">
    <property type="entry name" value="Beta-lactamase"/>
    <property type="match status" value="1"/>
</dbReference>
<dbReference type="SUPFAM" id="SSF56601">
    <property type="entry name" value="beta-lactamase/transpeptidase-like"/>
    <property type="match status" value="1"/>
</dbReference>
<comment type="caution">
    <text evidence="2">The sequence shown here is derived from an EMBL/GenBank/DDBJ whole genome shotgun (WGS) entry which is preliminary data.</text>
</comment>
<accession>A0ABN2SXM0</accession>
<evidence type="ECO:0000313" key="2">
    <source>
        <dbReference type="EMBL" id="GAA1994182.1"/>
    </source>
</evidence>
<proteinExistence type="predicted"/>
<name>A0ABN2SXM0_9MICO</name>
<protein>
    <submittedName>
        <fullName evidence="2">Serine hydrolase domain-containing protein</fullName>
    </submittedName>
</protein>
<keyword evidence="2" id="KW-0378">Hydrolase</keyword>
<sequence length="377" mass="40018">MTDPALTERLRGTADSRLGEIVDRLDGFLAQDPDLSFQVAAFHDGMPVLDAWGGPHLTGDSVTVPYSVTKNTIGLSIGLLVERSELDLDARVAQYWPEFAQHGRAHVTVRQLLSHQAGVPQATPALTAAELLDHHLGAERLAASPPFWYPGSAFGYHGLTIGNLASELVFRVTGRTLHEYYEAEIRAPHDIDFFLGLPPEHDARKAPTLPMIRPVADASPMYSSLLGPRVFLAPGPPVDLANDEVSWRFGHPAASGTGTARGLARLFAAAVTGVDGATPFLSPETVLAIGQQQVRGYDEVLGQPNRAHAIVFQKPTASLAFGGPRAFGHDGAMGALACVDPETGLAFAWTIARGPWPGGADPRALALATDLGITLTA</sequence>
<dbReference type="PANTHER" id="PTHR43319:SF3">
    <property type="entry name" value="BETA-LACTAMASE-RELATED DOMAIN-CONTAINING PROTEIN"/>
    <property type="match status" value="1"/>
</dbReference>